<feature type="transmembrane region" description="Helical" evidence="7">
    <location>
        <begin position="164"/>
        <end position="185"/>
    </location>
</feature>
<dbReference type="EMBL" id="FLQY01000113">
    <property type="protein sequence ID" value="SBT06941.1"/>
    <property type="molecule type" value="Genomic_DNA"/>
</dbReference>
<dbReference type="Pfam" id="PF00860">
    <property type="entry name" value="Xan_ur_permease"/>
    <property type="match status" value="1"/>
</dbReference>
<protein>
    <submittedName>
        <fullName evidence="8">Xanthine/uracil/vitamin C permease</fullName>
    </submittedName>
</protein>
<dbReference type="PANTHER" id="PTHR42810">
    <property type="entry name" value="PURINE PERMEASE C1399.01C-RELATED"/>
    <property type="match status" value="1"/>
</dbReference>
<comment type="similarity">
    <text evidence="2">Belongs to the nucleobase:cation symporter-2 (NCS2) (TC 2.A.40) family.</text>
</comment>
<evidence type="ECO:0000256" key="7">
    <source>
        <dbReference type="SAM" id="Phobius"/>
    </source>
</evidence>
<evidence type="ECO:0000313" key="8">
    <source>
        <dbReference type="EMBL" id="SBT06941.1"/>
    </source>
</evidence>
<organism evidence="8 9">
    <name type="scientific">Candidatus Propionivibrio aalborgensis</name>
    <dbReference type="NCBI Taxonomy" id="1860101"/>
    <lineage>
        <taxon>Bacteria</taxon>
        <taxon>Pseudomonadati</taxon>
        <taxon>Pseudomonadota</taxon>
        <taxon>Betaproteobacteria</taxon>
        <taxon>Rhodocyclales</taxon>
        <taxon>Rhodocyclaceae</taxon>
        <taxon>Propionivibrio</taxon>
    </lineage>
</organism>
<dbReference type="PANTHER" id="PTHR42810:SF4">
    <property type="entry name" value="URIC ACID TRANSPORTER UACT"/>
    <property type="match status" value="1"/>
</dbReference>
<dbReference type="InterPro" id="IPR006043">
    <property type="entry name" value="NCS2"/>
</dbReference>
<keyword evidence="4 7" id="KW-0812">Transmembrane</keyword>
<evidence type="ECO:0000256" key="4">
    <source>
        <dbReference type="ARBA" id="ARBA00022692"/>
    </source>
</evidence>
<keyword evidence="5 7" id="KW-1133">Transmembrane helix</keyword>
<keyword evidence="6 7" id="KW-0472">Membrane</keyword>
<keyword evidence="9" id="KW-1185">Reference proteome</keyword>
<reference evidence="8 9" key="1">
    <citation type="submission" date="2016-06" db="EMBL/GenBank/DDBJ databases">
        <authorList>
            <person name="Kjaerup R.B."/>
            <person name="Dalgaard T.S."/>
            <person name="Juul-Madsen H.R."/>
        </authorList>
    </citation>
    <scope>NUCLEOTIDE SEQUENCE [LARGE SCALE GENOMIC DNA]</scope>
    <source>
        <strain evidence="8">2</strain>
    </source>
</reference>
<feature type="transmembrane region" description="Helical" evidence="7">
    <location>
        <begin position="350"/>
        <end position="370"/>
    </location>
</feature>
<feature type="transmembrane region" description="Helical" evidence="7">
    <location>
        <begin position="382"/>
        <end position="399"/>
    </location>
</feature>
<dbReference type="AlphaFoldDB" id="A0A1A8XQK7"/>
<comment type="subcellular location">
    <subcellularLocation>
        <location evidence="1">Membrane</location>
        <topology evidence="1">Multi-pass membrane protein</topology>
    </subcellularLocation>
</comment>
<evidence type="ECO:0000256" key="2">
    <source>
        <dbReference type="ARBA" id="ARBA00008821"/>
    </source>
</evidence>
<accession>A0A1A8XQK7</accession>
<feature type="transmembrane region" description="Helical" evidence="7">
    <location>
        <begin position="411"/>
        <end position="429"/>
    </location>
</feature>
<feature type="transmembrane region" description="Helical" evidence="7">
    <location>
        <begin position="192"/>
        <end position="211"/>
    </location>
</feature>
<evidence type="ECO:0000256" key="5">
    <source>
        <dbReference type="ARBA" id="ARBA00022989"/>
    </source>
</evidence>
<feature type="transmembrane region" description="Helical" evidence="7">
    <location>
        <begin position="28"/>
        <end position="53"/>
    </location>
</feature>
<evidence type="ECO:0000256" key="6">
    <source>
        <dbReference type="ARBA" id="ARBA00023136"/>
    </source>
</evidence>
<feature type="transmembrane region" description="Helical" evidence="7">
    <location>
        <begin position="141"/>
        <end position="158"/>
    </location>
</feature>
<feature type="transmembrane region" description="Helical" evidence="7">
    <location>
        <begin position="242"/>
        <end position="264"/>
    </location>
</feature>
<dbReference type="Proteomes" id="UP000199600">
    <property type="component" value="Unassembled WGS sequence"/>
</dbReference>
<gene>
    <name evidence="8" type="ORF">PROAA_200004</name>
</gene>
<sequence>MKTTRRSLRVTPSGMLFGLDDVPRPLTLALLGLQHFVVIAPNLAIVVLIARLAGAEPEAIATMISFALIVLAIATALQGLERIGSGFCIVSCNTAIYVSASIAAAAGGLPLVCGMTLLAGLIQIPFAEALLRMRRYFPPEIVALTIIIVGIELGAVGLQRVSTAGSPGLLIGALTFFLSVVLGVYGRGPLRLYCALIGMVSGYGLSAYAGLVHNELHGHALGKAIFAIPDLPVPRLDFDWGLVLPFAFAAIAASLKTMGAVVTCDKICDAGWVRPDMRLVRRGVIIDGLATALSGLAGAVGTNSSTASIGVSHATGATSRVIGFAVAGWMLLFALTPRFTYLFVAMPDPVVGGALVFAACLVMINGLQLLGTVPMDMRRAGVVAFPLILAIACVAKAPIFDLVPVEFKPMFSSALGISVFAALLANFFLSYGTVRRAEFALLTQPNIHEYMARIEEACATWNVAQNVKARVMLTLRERFDERCTTLRLQFDGYTLHLGLTRRIDTRVNLSETTHNSFFSDRISDSVIHRKRRGLTEVLSVYFEQ</sequence>
<feature type="transmembrane region" description="Helical" evidence="7">
    <location>
        <begin position="321"/>
        <end position="344"/>
    </location>
</feature>
<dbReference type="GO" id="GO:0005886">
    <property type="term" value="C:plasma membrane"/>
    <property type="evidence" value="ECO:0007669"/>
    <property type="project" value="TreeGrafter"/>
</dbReference>
<dbReference type="GO" id="GO:0042907">
    <property type="term" value="F:xanthine transmembrane transporter activity"/>
    <property type="evidence" value="ECO:0007669"/>
    <property type="project" value="TreeGrafter"/>
</dbReference>
<evidence type="ECO:0000256" key="1">
    <source>
        <dbReference type="ARBA" id="ARBA00004141"/>
    </source>
</evidence>
<feature type="transmembrane region" description="Helical" evidence="7">
    <location>
        <begin position="59"/>
        <end position="77"/>
    </location>
</feature>
<evidence type="ECO:0000313" key="9">
    <source>
        <dbReference type="Proteomes" id="UP000199600"/>
    </source>
</evidence>
<dbReference type="RefSeq" id="WP_186410690.1">
    <property type="nucleotide sequence ID" value="NZ_FLQY01000113.1"/>
</dbReference>
<feature type="transmembrane region" description="Helical" evidence="7">
    <location>
        <begin position="84"/>
        <end position="103"/>
    </location>
</feature>
<keyword evidence="3" id="KW-0813">Transport</keyword>
<name>A0A1A8XQK7_9RHOO</name>
<feature type="transmembrane region" description="Helical" evidence="7">
    <location>
        <begin position="109"/>
        <end position="129"/>
    </location>
</feature>
<proteinExistence type="inferred from homology"/>
<evidence type="ECO:0000256" key="3">
    <source>
        <dbReference type="ARBA" id="ARBA00022448"/>
    </source>
</evidence>